<comment type="catalytic activity">
    <reaction evidence="7">
        <text>cytidine(1402) in 16S rRNA + S-adenosyl-L-methionine = N(4)-methylcytidine(1402) in 16S rRNA + S-adenosyl-L-homocysteine + H(+)</text>
        <dbReference type="Rhea" id="RHEA:42928"/>
        <dbReference type="Rhea" id="RHEA-COMP:10286"/>
        <dbReference type="Rhea" id="RHEA-COMP:10287"/>
        <dbReference type="ChEBI" id="CHEBI:15378"/>
        <dbReference type="ChEBI" id="CHEBI:57856"/>
        <dbReference type="ChEBI" id="CHEBI:59789"/>
        <dbReference type="ChEBI" id="CHEBI:74506"/>
        <dbReference type="ChEBI" id="CHEBI:82748"/>
        <dbReference type="EC" id="2.1.1.199"/>
    </reaction>
</comment>
<evidence type="ECO:0000256" key="5">
    <source>
        <dbReference type="ARBA" id="ARBA00022679"/>
    </source>
</evidence>
<dbReference type="GO" id="GO:0071424">
    <property type="term" value="F:rRNA (cytosine-N4-)-methyltransferase activity"/>
    <property type="evidence" value="ECO:0007669"/>
    <property type="project" value="UniProtKB-UniRule"/>
</dbReference>
<keyword evidence="5 7" id="KW-0808">Transferase</keyword>
<sequence>MEEQQRMGDNRQHERPDRDSSANETAEHGDTEHAGTEHGDTRHQVAQDDIGARVRAAREGIDPLHVPVMLDRIVELLAPALSRPGAVFVDGTLGLGGHSEALLKACPTMRLVGVDRDTTALERSAKRLAPYADRTHFVHAVYSDIPSALDEAGVREADAVLLDLGVSSPQLDETDRGFAYAHDAPLDMRMDRTQALTAAEVVNDYPVAELTRVLRTYGEERFASRVARAIERRRAQGRIDSTRELAELVREAIPAATRRTGGHPAKRTFQGLRIEVNAELSILKETLPAAISRLGLGGRVAVLSYHSLEDRMTKRAFAALATDTTPADLPVPLPDRQPELRLLTRGSELPTDEENERNPRAQSARLRAAERVRRPSRQ</sequence>
<dbReference type="PANTHER" id="PTHR11265">
    <property type="entry name" value="S-ADENOSYL-METHYLTRANSFERASE MRAW"/>
    <property type="match status" value="1"/>
</dbReference>
<evidence type="ECO:0000256" key="3">
    <source>
        <dbReference type="ARBA" id="ARBA00022552"/>
    </source>
</evidence>
<dbReference type="InterPro" id="IPR029063">
    <property type="entry name" value="SAM-dependent_MTases_sf"/>
</dbReference>
<dbReference type="PANTHER" id="PTHR11265:SF0">
    <property type="entry name" value="12S RRNA N4-METHYLCYTIDINE METHYLTRANSFERASE"/>
    <property type="match status" value="1"/>
</dbReference>
<comment type="subcellular location">
    <subcellularLocation>
        <location evidence="7">Cytoplasm</location>
    </subcellularLocation>
</comment>
<comment type="similarity">
    <text evidence="1 7">Belongs to the methyltransferase superfamily. RsmH family.</text>
</comment>
<dbReference type="SUPFAM" id="SSF53335">
    <property type="entry name" value="S-adenosyl-L-methionine-dependent methyltransferases"/>
    <property type="match status" value="1"/>
</dbReference>
<comment type="function">
    <text evidence="7">Specifically methylates the N4 position of cytidine in position 1402 (C1402) of 16S rRNA.</text>
</comment>
<gene>
    <name evidence="7" type="primary">rsmH</name>
    <name evidence="9" type="ORF">HNR07_000386</name>
</gene>
<comment type="caution">
    <text evidence="9">The sequence shown here is derived from an EMBL/GenBank/DDBJ whole genome shotgun (WGS) entry which is preliminary data.</text>
</comment>
<evidence type="ECO:0000313" key="10">
    <source>
        <dbReference type="Proteomes" id="UP000579647"/>
    </source>
</evidence>
<feature type="binding site" evidence="7">
    <location>
        <position position="115"/>
    </location>
    <ligand>
        <name>S-adenosyl-L-methionine</name>
        <dbReference type="ChEBI" id="CHEBI:59789"/>
    </ligand>
</feature>
<dbReference type="Gene3D" id="3.40.50.150">
    <property type="entry name" value="Vaccinia Virus protein VP39"/>
    <property type="match status" value="1"/>
</dbReference>
<keyword evidence="2 7" id="KW-0963">Cytoplasm</keyword>
<feature type="region of interest" description="Disordered" evidence="8">
    <location>
        <begin position="325"/>
        <end position="378"/>
    </location>
</feature>
<evidence type="ECO:0000313" key="9">
    <source>
        <dbReference type="EMBL" id="MBB5489249.1"/>
    </source>
</evidence>
<dbReference type="AlphaFoldDB" id="A0A840VXY4"/>
<dbReference type="Pfam" id="PF01795">
    <property type="entry name" value="Methyltransf_5"/>
    <property type="match status" value="1"/>
</dbReference>
<evidence type="ECO:0000256" key="8">
    <source>
        <dbReference type="SAM" id="MobiDB-lite"/>
    </source>
</evidence>
<feature type="region of interest" description="Disordered" evidence="8">
    <location>
        <begin position="1"/>
        <end position="48"/>
    </location>
</feature>
<name>A0A840VXY4_9ACTN</name>
<dbReference type="GO" id="GO:0070475">
    <property type="term" value="P:rRNA base methylation"/>
    <property type="evidence" value="ECO:0007669"/>
    <property type="project" value="UniProtKB-UniRule"/>
</dbReference>
<dbReference type="Proteomes" id="UP000579647">
    <property type="component" value="Unassembled WGS sequence"/>
</dbReference>
<dbReference type="EMBL" id="JACHDO010000001">
    <property type="protein sequence ID" value="MBB5489249.1"/>
    <property type="molecule type" value="Genomic_DNA"/>
</dbReference>
<feature type="binding site" evidence="7">
    <location>
        <begin position="96"/>
        <end position="98"/>
    </location>
    <ligand>
        <name>S-adenosyl-L-methionine</name>
        <dbReference type="ChEBI" id="CHEBI:59789"/>
    </ligand>
</feature>
<feature type="binding site" evidence="7">
    <location>
        <position position="163"/>
    </location>
    <ligand>
        <name>S-adenosyl-L-methionine</name>
        <dbReference type="ChEBI" id="CHEBI:59789"/>
    </ligand>
</feature>
<dbReference type="Gene3D" id="1.10.150.170">
    <property type="entry name" value="Putative methyltransferase TM0872, insert domain"/>
    <property type="match status" value="1"/>
</dbReference>
<protein>
    <recommendedName>
        <fullName evidence="7">Ribosomal RNA small subunit methyltransferase H</fullName>
        <ecNumber evidence="7">2.1.1.199</ecNumber>
    </recommendedName>
    <alternativeName>
        <fullName evidence="7">16S rRNA m(4)C1402 methyltransferase</fullName>
    </alternativeName>
    <alternativeName>
        <fullName evidence="7">rRNA (cytosine-N(4)-)-methyltransferase RsmH</fullName>
    </alternativeName>
</protein>
<accession>A0A840VXY4</accession>
<dbReference type="GO" id="GO:0005737">
    <property type="term" value="C:cytoplasm"/>
    <property type="evidence" value="ECO:0007669"/>
    <property type="project" value="UniProtKB-SubCell"/>
</dbReference>
<feature type="binding site" evidence="7">
    <location>
        <position position="142"/>
    </location>
    <ligand>
        <name>S-adenosyl-L-methionine</name>
        <dbReference type="ChEBI" id="CHEBI:59789"/>
    </ligand>
</feature>
<feature type="binding site" evidence="7">
    <location>
        <position position="170"/>
    </location>
    <ligand>
        <name>S-adenosyl-L-methionine</name>
        <dbReference type="ChEBI" id="CHEBI:59789"/>
    </ligand>
</feature>
<dbReference type="NCBIfam" id="TIGR00006">
    <property type="entry name" value="16S rRNA (cytosine(1402)-N(4))-methyltransferase RsmH"/>
    <property type="match status" value="1"/>
</dbReference>
<evidence type="ECO:0000256" key="1">
    <source>
        <dbReference type="ARBA" id="ARBA00010396"/>
    </source>
</evidence>
<evidence type="ECO:0000256" key="7">
    <source>
        <dbReference type="HAMAP-Rule" id="MF_01007"/>
    </source>
</evidence>
<feature type="compositionally biased region" description="Basic and acidic residues" evidence="8">
    <location>
        <begin position="367"/>
        <end position="378"/>
    </location>
</feature>
<evidence type="ECO:0000256" key="2">
    <source>
        <dbReference type="ARBA" id="ARBA00022490"/>
    </source>
</evidence>
<keyword evidence="4 7" id="KW-0489">Methyltransferase</keyword>
<dbReference type="InterPro" id="IPR002903">
    <property type="entry name" value="RsmH"/>
</dbReference>
<evidence type="ECO:0000256" key="4">
    <source>
        <dbReference type="ARBA" id="ARBA00022603"/>
    </source>
</evidence>
<reference evidence="9 10" key="1">
    <citation type="submission" date="2020-08" db="EMBL/GenBank/DDBJ databases">
        <title>Sequencing the genomes of 1000 actinobacteria strains.</title>
        <authorList>
            <person name="Klenk H.-P."/>
        </authorList>
    </citation>
    <scope>NUCLEOTIDE SEQUENCE [LARGE SCALE GENOMIC DNA]</scope>
    <source>
        <strain evidence="9 10">DSM 44598</strain>
    </source>
</reference>
<organism evidence="9 10">
    <name type="scientific">Nocardiopsis metallicus</name>
    <dbReference type="NCBI Taxonomy" id="179819"/>
    <lineage>
        <taxon>Bacteria</taxon>
        <taxon>Bacillati</taxon>
        <taxon>Actinomycetota</taxon>
        <taxon>Actinomycetes</taxon>
        <taxon>Streptosporangiales</taxon>
        <taxon>Nocardiopsidaceae</taxon>
        <taxon>Nocardiopsis</taxon>
    </lineage>
</organism>
<dbReference type="FunFam" id="1.10.150.170:FF:000001">
    <property type="entry name" value="Ribosomal RNA small subunit methyltransferase H"/>
    <property type="match status" value="1"/>
</dbReference>
<keyword evidence="3 7" id="KW-0698">rRNA processing</keyword>
<dbReference type="EC" id="2.1.1.199" evidence="7"/>
<dbReference type="InterPro" id="IPR023397">
    <property type="entry name" value="SAM-dep_MeTrfase_MraW_recog"/>
</dbReference>
<evidence type="ECO:0000256" key="6">
    <source>
        <dbReference type="ARBA" id="ARBA00022691"/>
    </source>
</evidence>
<proteinExistence type="inferred from homology"/>
<keyword evidence="6 7" id="KW-0949">S-adenosyl-L-methionine</keyword>
<dbReference type="HAMAP" id="MF_01007">
    <property type="entry name" value="16SrRNA_methyltr_H"/>
    <property type="match status" value="1"/>
</dbReference>
<dbReference type="SUPFAM" id="SSF81799">
    <property type="entry name" value="Putative methyltransferase TM0872, insert domain"/>
    <property type="match status" value="1"/>
</dbReference>
<keyword evidence="10" id="KW-1185">Reference proteome</keyword>